<proteinExistence type="predicted"/>
<sequence length="443" mass="49631">MNSQPEDILREIFKRCLDTDFPHVQPFRPTEAPMLLCRVCVLWRTIALTMSELWARLSVSIGREASEQPQPNTDLIQLWISRSNRQPLTLVLKDLGQRANITEAADRVLQLFLLHIHRWQSITLTLPNLAFPSVLAGLNSGAPALRIANLEFGIDPELQIHDSAKVAALTRLLTASSQLHTLYWQSDARALQLISIHWARLTVLDLVPVWWPMSAILCLMEQAPKLRSLSTLITDACPVVRPIVLPDLVILWINCDADVGPFFKLLTVPSLQNFNMSRTNVRNPAPQTDVVRCLSRSGVQLHVAIFTSLYLPSSEFIDFLRLSSSLQLLEISNNGAATITDEILRLLTPGDIPCLCPNLRIIRFLENSLSSTDTFLSAMVAARRAPQASTAFPIALLSKLVVDFTEAELSKHAQDIHRLRTLEQTTGFRAWINEPETGILIPE</sequence>
<comment type="caution">
    <text evidence="1">The sequence shown here is derived from an EMBL/GenBank/DDBJ whole genome shotgun (WGS) entry which is preliminary data.</text>
</comment>
<protein>
    <submittedName>
        <fullName evidence="1">F-box domain-containing protein</fullName>
    </submittedName>
</protein>
<dbReference type="AlphaFoldDB" id="A0AAW0B942"/>
<gene>
    <name evidence="1" type="ORF">R3P38DRAFT_1114946</name>
</gene>
<evidence type="ECO:0000313" key="2">
    <source>
        <dbReference type="Proteomes" id="UP001362999"/>
    </source>
</evidence>
<evidence type="ECO:0000313" key="1">
    <source>
        <dbReference type="EMBL" id="KAK7022284.1"/>
    </source>
</evidence>
<dbReference type="SUPFAM" id="SSF52047">
    <property type="entry name" value="RNI-like"/>
    <property type="match status" value="1"/>
</dbReference>
<accession>A0AAW0B942</accession>
<keyword evidence="2" id="KW-1185">Reference proteome</keyword>
<dbReference type="EMBL" id="JAWWNJ010000037">
    <property type="protein sequence ID" value="KAK7022284.1"/>
    <property type="molecule type" value="Genomic_DNA"/>
</dbReference>
<name>A0AAW0B942_9AGAR</name>
<dbReference type="Proteomes" id="UP001362999">
    <property type="component" value="Unassembled WGS sequence"/>
</dbReference>
<reference evidence="1 2" key="1">
    <citation type="journal article" date="2024" name="J Genomics">
        <title>Draft genome sequencing and assembly of Favolaschia claudopus CIRM-BRFM 2984 isolated from oak limbs.</title>
        <authorList>
            <person name="Navarro D."/>
            <person name="Drula E."/>
            <person name="Chaduli D."/>
            <person name="Cazenave R."/>
            <person name="Ahrendt S."/>
            <person name="Wang J."/>
            <person name="Lipzen A."/>
            <person name="Daum C."/>
            <person name="Barry K."/>
            <person name="Grigoriev I.V."/>
            <person name="Favel A."/>
            <person name="Rosso M.N."/>
            <person name="Martin F."/>
        </authorList>
    </citation>
    <scope>NUCLEOTIDE SEQUENCE [LARGE SCALE GENOMIC DNA]</scope>
    <source>
        <strain evidence="1 2">CIRM-BRFM 2984</strain>
    </source>
</reference>
<organism evidence="1 2">
    <name type="scientific">Favolaschia claudopus</name>
    <dbReference type="NCBI Taxonomy" id="2862362"/>
    <lineage>
        <taxon>Eukaryota</taxon>
        <taxon>Fungi</taxon>
        <taxon>Dikarya</taxon>
        <taxon>Basidiomycota</taxon>
        <taxon>Agaricomycotina</taxon>
        <taxon>Agaricomycetes</taxon>
        <taxon>Agaricomycetidae</taxon>
        <taxon>Agaricales</taxon>
        <taxon>Marasmiineae</taxon>
        <taxon>Mycenaceae</taxon>
        <taxon>Favolaschia</taxon>
    </lineage>
</organism>